<gene>
    <name evidence="3" type="ORF">SKAU_G00353610</name>
</gene>
<feature type="chain" id="PRO_5040432416" description="Secreted protein" evidence="2">
    <location>
        <begin position="23"/>
        <end position="248"/>
    </location>
</feature>
<keyword evidence="2" id="KW-0732">Signal</keyword>
<proteinExistence type="predicted"/>
<dbReference type="Proteomes" id="UP001152622">
    <property type="component" value="Chromosome 16"/>
</dbReference>
<dbReference type="AlphaFoldDB" id="A0A9Q1EL26"/>
<feature type="region of interest" description="Disordered" evidence="1">
    <location>
        <begin position="179"/>
        <end position="202"/>
    </location>
</feature>
<evidence type="ECO:0000256" key="2">
    <source>
        <dbReference type="SAM" id="SignalP"/>
    </source>
</evidence>
<sequence>MMMMIRQLKLLICVKQICPCFAGVQNADRGSRGRKFTLRTADIAHYQTPRNGKSPQPSFTGLRDEDRGGHNYGQLWSRARLLLKWGNVVREQVCGSGLKSRTWSVGRPGDPLASYTKGRWFVIQSAVSPLTTSERRVCVAPRGLYCAMGRAQETRPGHEGKKLITPVCLGRAALRREPFEARPSSRSSHNVTAQERSLERPAAMATAGRDYRAAVTYTSPALWALLVRPSVRPPATLSNHPSPAHETA</sequence>
<evidence type="ECO:0000313" key="4">
    <source>
        <dbReference type="Proteomes" id="UP001152622"/>
    </source>
</evidence>
<feature type="signal peptide" evidence="2">
    <location>
        <begin position="1"/>
        <end position="22"/>
    </location>
</feature>
<reference evidence="3" key="1">
    <citation type="journal article" date="2023" name="Science">
        <title>Genome structures resolve the early diversification of teleost fishes.</title>
        <authorList>
            <person name="Parey E."/>
            <person name="Louis A."/>
            <person name="Montfort J."/>
            <person name="Bouchez O."/>
            <person name="Roques C."/>
            <person name="Iampietro C."/>
            <person name="Lluch J."/>
            <person name="Castinel A."/>
            <person name="Donnadieu C."/>
            <person name="Desvignes T."/>
            <person name="Floi Bucao C."/>
            <person name="Jouanno E."/>
            <person name="Wen M."/>
            <person name="Mejri S."/>
            <person name="Dirks R."/>
            <person name="Jansen H."/>
            <person name="Henkel C."/>
            <person name="Chen W.J."/>
            <person name="Zahm M."/>
            <person name="Cabau C."/>
            <person name="Klopp C."/>
            <person name="Thompson A.W."/>
            <person name="Robinson-Rechavi M."/>
            <person name="Braasch I."/>
            <person name="Lecointre G."/>
            <person name="Bobe J."/>
            <person name="Postlethwait J.H."/>
            <person name="Berthelot C."/>
            <person name="Roest Crollius H."/>
            <person name="Guiguen Y."/>
        </authorList>
    </citation>
    <scope>NUCLEOTIDE SEQUENCE</scope>
    <source>
        <strain evidence="3">WJC10195</strain>
    </source>
</reference>
<name>A0A9Q1EL26_SYNKA</name>
<feature type="compositionally biased region" description="Polar residues" evidence="1">
    <location>
        <begin position="184"/>
        <end position="195"/>
    </location>
</feature>
<dbReference type="EMBL" id="JAINUF010000016">
    <property type="protein sequence ID" value="KAJ8340728.1"/>
    <property type="molecule type" value="Genomic_DNA"/>
</dbReference>
<keyword evidence="4" id="KW-1185">Reference proteome</keyword>
<organism evidence="3 4">
    <name type="scientific">Synaphobranchus kaupii</name>
    <name type="common">Kaup's arrowtooth eel</name>
    <dbReference type="NCBI Taxonomy" id="118154"/>
    <lineage>
        <taxon>Eukaryota</taxon>
        <taxon>Metazoa</taxon>
        <taxon>Chordata</taxon>
        <taxon>Craniata</taxon>
        <taxon>Vertebrata</taxon>
        <taxon>Euteleostomi</taxon>
        <taxon>Actinopterygii</taxon>
        <taxon>Neopterygii</taxon>
        <taxon>Teleostei</taxon>
        <taxon>Anguilliformes</taxon>
        <taxon>Synaphobranchidae</taxon>
        <taxon>Synaphobranchus</taxon>
    </lineage>
</organism>
<evidence type="ECO:0000313" key="3">
    <source>
        <dbReference type="EMBL" id="KAJ8340728.1"/>
    </source>
</evidence>
<accession>A0A9Q1EL26</accession>
<protein>
    <recommendedName>
        <fullName evidence="5">Secreted protein</fullName>
    </recommendedName>
</protein>
<evidence type="ECO:0000256" key="1">
    <source>
        <dbReference type="SAM" id="MobiDB-lite"/>
    </source>
</evidence>
<evidence type="ECO:0008006" key="5">
    <source>
        <dbReference type="Google" id="ProtNLM"/>
    </source>
</evidence>
<comment type="caution">
    <text evidence="3">The sequence shown here is derived from an EMBL/GenBank/DDBJ whole genome shotgun (WGS) entry which is preliminary data.</text>
</comment>